<dbReference type="GO" id="GO:0008233">
    <property type="term" value="F:peptidase activity"/>
    <property type="evidence" value="ECO:0007669"/>
    <property type="project" value="UniProtKB-KW"/>
</dbReference>
<dbReference type="RefSeq" id="WP_211324878.1">
    <property type="nucleotide sequence ID" value="NZ_QLLL01000011.1"/>
</dbReference>
<proteinExistence type="inferred from homology"/>
<evidence type="ECO:0000256" key="2">
    <source>
        <dbReference type="ARBA" id="ARBA00023239"/>
    </source>
</evidence>
<evidence type="ECO:0000313" key="5">
    <source>
        <dbReference type="EMBL" id="RAI98680.1"/>
    </source>
</evidence>
<evidence type="ECO:0000313" key="6">
    <source>
        <dbReference type="Proteomes" id="UP000249547"/>
    </source>
</evidence>
<dbReference type="PANTHER" id="PTHR48094">
    <property type="entry name" value="PROTEIN/NUCLEIC ACID DEGLYCASE DJ-1-RELATED"/>
    <property type="match status" value="1"/>
</dbReference>
<reference evidence="5 6" key="1">
    <citation type="submission" date="2018-06" db="EMBL/GenBank/DDBJ databases">
        <title>Genomic Encyclopedia of Archaeal and Bacterial Type Strains, Phase II (KMG-II): from individual species to whole genera.</title>
        <authorList>
            <person name="Goeker M."/>
        </authorList>
    </citation>
    <scope>NUCLEOTIDE SEQUENCE [LARGE SCALE GENOMIC DNA]</scope>
    <source>
        <strain evidence="5 6">DSM 23857</strain>
    </source>
</reference>
<dbReference type="AlphaFoldDB" id="A0A327Q2N3"/>
<dbReference type="InterPro" id="IPR050325">
    <property type="entry name" value="Prot/Nucl_acid_deglycase"/>
</dbReference>
<evidence type="ECO:0000259" key="4">
    <source>
        <dbReference type="Pfam" id="PF01965"/>
    </source>
</evidence>
<dbReference type="CDD" id="cd03141">
    <property type="entry name" value="GATase1_Hsp31_like"/>
    <property type="match status" value="1"/>
</dbReference>
<protein>
    <submittedName>
        <fullName evidence="5">Putative intracellular protease/amidase</fullName>
    </submittedName>
</protein>
<feature type="domain" description="DJ-1/PfpI" evidence="4">
    <location>
        <begin position="60"/>
        <end position="255"/>
    </location>
</feature>
<dbReference type="Gene3D" id="3.40.50.880">
    <property type="match status" value="1"/>
</dbReference>
<dbReference type="Pfam" id="PF01965">
    <property type="entry name" value="DJ-1_PfpI"/>
    <property type="match status" value="1"/>
</dbReference>
<comment type="caution">
    <text evidence="5">The sequence shown here is derived from an EMBL/GenBank/DDBJ whole genome shotgun (WGS) entry which is preliminary data.</text>
</comment>
<evidence type="ECO:0000256" key="1">
    <source>
        <dbReference type="ARBA" id="ARBA00023016"/>
    </source>
</evidence>
<keyword evidence="6" id="KW-1185">Reference proteome</keyword>
<gene>
    <name evidence="5" type="ORF">LX64_04665</name>
</gene>
<dbReference type="GO" id="GO:0005737">
    <property type="term" value="C:cytoplasm"/>
    <property type="evidence" value="ECO:0007669"/>
    <property type="project" value="TreeGrafter"/>
</dbReference>
<dbReference type="InterPro" id="IPR029062">
    <property type="entry name" value="Class_I_gatase-like"/>
</dbReference>
<dbReference type="Proteomes" id="UP000249547">
    <property type="component" value="Unassembled WGS sequence"/>
</dbReference>
<accession>A0A327Q2N3</accession>
<dbReference type="EMBL" id="QLLL01000011">
    <property type="protein sequence ID" value="RAI98680.1"/>
    <property type="molecule type" value="Genomic_DNA"/>
</dbReference>
<dbReference type="GO" id="GO:0019243">
    <property type="term" value="P:methylglyoxal catabolic process to D-lactate via S-lactoyl-glutathione"/>
    <property type="evidence" value="ECO:0007669"/>
    <property type="project" value="TreeGrafter"/>
</dbReference>
<keyword evidence="1" id="KW-0346">Stress response</keyword>
<dbReference type="PANTHER" id="PTHR48094:SF11">
    <property type="entry name" value="GLUTATHIONE-INDEPENDENT GLYOXALASE HSP31-RELATED"/>
    <property type="match status" value="1"/>
</dbReference>
<sequence length="260" mass="28276">MMLQRSIKQFWQTSVILIMLLLSSITGFSFNKELIMKKRILFVLTSHGEIGNTGEKTGFWLSEASHPWAAFKEAGYDIDFVSPQGGMPPIDGNDLKDPENAAFMADAKVKDALAHTKTPSSIDYKAYDAIFYVGGHGTMWDFPGNKDLAQIAAKIYEQGGIVSAVCHGPAGLLNIKLSNGDNLLKGKRVTGFTNSEETVRGLAKVVPFLLEDELKARGAQYVGTENWADHIEVDGRLITGQNPASAKSVAKAVIKALESK</sequence>
<keyword evidence="2" id="KW-0456">Lyase</keyword>
<dbReference type="InterPro" id="IPR002818">
    <property type="entry name" value="DJ-1/PfpI"/>
</dbReference>
<organism evidence="5 6">
    <name type="scientific">Chitinophaga skermanii</name>
    <dbReference type="NCBI Taxonomy" id="331697"/>
    <lineage>
        <taxon>Bacteria</taxon>
        <taxon>Pseudomonadati</taxon>
        <taxon>Bacteroidota</taxon>
        <taxon>Chitinophagia</taxon>
        <taxon>Chitinophagales</taxon>
        <taxon>Chitinophagaceae</taxon>
        <taxon>Chitinophaga</taxon>
    </lineage>
</organism>
<name>A0A327Q2N3_9BACT</name>
<keyword evidence="5" id="KW-0645">Protease</keyword>
<dbReference type="GO" id="GO:0019172">
    <property type="term" value="F:glyoxalase III activity"/>
    <property type="evidence" value="ECO:0007669"/>
    <property type="project" value="TreeGrafter"/>
</dbReference>
<comment type="similarity">
    <text evidence="3">Belongs to the peptidase C56 family. HSP31-like subfamily.</text>
</comment>
<dbReference type="SUPFAM" id="SSF52317">
    <property type="entry name" value="Class I glutamine amidotransferase-like"/>
    <property type="match status" value="1"/>
</dbReference>
<evidence type="ECO:0000256" key="3">
    <source>
        <dbReference type="ARBA" id="ARBA00038493"/>
    </source>
</evidence>
<keyword evidence="5" id="KW-0378">Hydrolase</keyword>
<dbReference type="GO" id="GO:0006508">
    <property type="term" value="P:proteolysis"/>
    <property type="evidence" value="ECO:0007669"/>
    <property type="project" value="UniProtKB-KW"/>
</dbReference>